<dbReference type="AlphaFoldDB" id="A0A518IGG8"/>
<keyword evidence="6" id="KW-1185">Reference proteome</keyword>
<sequence>MVDCRKTDFYDAKYSKGGFIYNEEKENAWLKTHLIDRFDMQAGNKLLEIGCGMGLHSSLLSSHGLSVWGVDISRVGIEAAKQRNSKAQFIAVSASDLSLYFDKEYFDVIFVRGMSWYHYELDREMKLGVDPREETAKFFRFLKPGGLFILQIKSDFSGNRPSSEVHHNRLSDYKKLFEPLGDIIHISNWQGVDLISDEQAAGIKGGVLIATRV</sequence>
<dbReference type="CDD" id="cd02440">
    <property type="entry name" value="AdoMet_MTases"/>
    <property type="match status" value="1"/>
</dbReference>
<dbReference type="Proteomes" id="UP000318313">
    <property type="component" value="Chromosome"/>
</dbReference>
<dbReference type="PANTHER" id="PTHR43464">
    <property type="entry name" value="METHYLTRANSFERASE"/>
    <property type="match status" value="1"/>
</dbReference>
<accession>A0A518IGG8</accession>
<evidence type="ECO:0000256" key="3">
    <source>
        <dbReference type="ARBA" id="ARBA00022691"/>
    </source>
</evidence>
<protein>
    <recommendedName>
        <fullName evidence="4">Methyltransferase type 11 domain-containing protein</fullName>
    </recommendedName>
</protein>
<dbReference type="KEGG" id="gfm:Enr17x_42510"/>
<gene>
    <name evidence="5" type="ORF">Enr17x_42510</name>
</gene>
<evidence type="ECO:0000313" key="6">
    <source>
        <dbReference type="Proteomes" id="UP000318313"/>
    </source>
</evidence>
<dbReference type="RefSeq" id="WP_145311543.1">
    <property type="nucleotide sequence ID" value="NZ_CP037452.1"/>
</dbReference>
<evidence type="ECO:0000259" key="4">
    <source>
        <dbReference type="Pfam" id="PF08241"/>
    </source>
</evidence>
<proteinExistence type="predicted"/>
<dbReference type="InterPro" id="IPR013216">
    <property type="entry name" value="Methyltransf_11"/>
</dbReference>
<name>A0A518IGG8_9PLAN</name>
<dbReference type="Pfam" id="PF08241">
    <property type="entry name" value="Methyltransf_11"/>
    <property type="match status" value="1"/>
</dbReference>
<feature type="domain" description="Methyltransferase type 11" evidence="4">
    <location>
        <begin position="47"/>
        <end position="150"/>
    </location>
</feature>
<keyword evidence="2" id="KW-0808">Transferase</keyword>
<dbReference type="SUPFAM" id="SSF53335">
    <property type="entry name" value="S-adenosyl-L-methionine-dependent methyltransferases"/>
    <property type="match status" value="1"/>
</dbReference>
<evidence type="ECO:0000313" key="5">
    <source>
        <dbReference type="EMBL" id="QDV52191.1"/>
    </source>
</evidence>
<dbReference type="EMBL" id="CP037452">
    <property type="protein sequence ID" value="QDV52191.1"/>
    <property type="molecule type" value="Genomic_DNA"/>
</dbReference>
<dbReference type="OrthoDB" id="9774345at2"/>
<organism evidence="5 6">
    <name type="scientific">Gimesia fumaroli</name>
    <dbReference type="NCBI Taxonomy" id="2527976"/>
    <lineage>
        <taxon>Bacteria</taxon>
        <taxon>Pseudomonadati</taxon>
        <taxon>Planctomycetota</taxon>
        <taxon>Planctomycetia</taxon>
        <taxon>Planctomycetales</taxon>
        <taxon>Planctomycetaceae</taxon>
        <taxon>Gimesia</taxon>
    </lineage>
</organism>
<dbReference type="InterPro" id="IPR029063">
    <property type="entry name" value="SAM-dependent_MTases_sf"/>
</dbReference>
<dbReference type="PANTHER" id="PTHR43464:SF19">
    <property type="entry name" value="UBIQUINONE BIOSYNTHESIS O-METHYLTRANSFERASE, MITOCHONDRIAL"/>
    <property type="match status" value="1"/>
</dbReference>
<dbReference type="GO" id="GO:0008757">
    <property type="term" value="F:S-adenosylmethionine-dependent methyltransferase activity"/>
    <property type="evidence" value="ECO:0007669"/>
    <property type="project" value="InterPro"/>
</dbReference>
<evidence type="ECO:0000256" key="1">
    <source>
        <dbReference type="ARBA" id="ARBA00022603"/>
    </source>
</evidence>
<dbReference type="Gene3D" id="3.40.50.150">
    <property type="entry name" value="Vaccinia Virus protein VP39"/>
    <property type="match status" value="1"/>
</dbReference>
<dbReference type="GO" id="GO:0032259">
    <property type="term" value="P:methylation"/>
    <property type="evidence" value="ECO:0007669"/>
    <property type="project" value="UniProtKB-KW"/>
</dbReference>
<keyword evidence="3" id="KW-0949">S-adenosyl-L-methionine</keyword>
<reference evidence="5 6" key="1">
    <citation type="submission" date="2019-03" db="EMBL/GenBank/DDBJ databases">
        <title>Deep-cultivation of Planctomycetes and their phenomic and genomic characterization uncovers novel biology.</title>
        <authorList>
            <person name="Wiegand S."/>
            <person name="Jogler M."/>
            <person name="Boedeker C."/>
            <person name="Pinto D."/>
            <person name="Vollmers J."/>
            <person name="Rivas-Marin E."/>
            <person name="Kohn T."/>
            <person name="Peeters S.H."/>
            <person name="Heuer A."/>
            <person name="Rast P."/>
            <person name="Oberbeckmann S."/>
            <person name="Bunk B."/>
            <person name="Jeske O."/>
            <person name="Meyerdierks A."/>
            <person name="Storesund J.E."/>
            <person name="Kallscheuer N."/>
            <person name="Luecker S."/>
            <person name="Lage O.M."/>
            <person name="Pohl T."/>
            <person name="Merkel B.J."/>
            <person name="Hornburger P."/>
            <person name="Mueller R.-W."/>
            <person name="Bruemmer F."/>
            <person name="Labrenz M."/>
            <person name="Spormann A.M."/>
            <person name="Op den Camp H."/>
            <person name="Overmann J."/>
            <person name="Amann R."/>
            <person name="Jetten M.S.M."/>
            <person name="Mascher T."/>
            <person name="Medema M.H."/>
            <person name="Devos D.P."/>
            <person name="Kaster A.-K."/>
            <person name="Ovreas L."/>
            <person name="Rohde M."/>
            <person name="Galperin M.Y."/>
            <person name="Jogler C."/>
        </authorList>
    </citation>
    <scope>NUCLEOTIDE SEQUENCE [LARGE SCALE GENOMIC DNA]</scope>
    <source>
        <strain evidence="5 6">Enr17</strain>
    </source>
</reference>
<evidence type="ECO:0000256" key="2">
    <source>
        <dbReference type="ARBA" id="ARBA00022679"/>
    </source>
</evidence>
<keyword evidence="1" id="KW-0489">Methyltransferase</keyword>